<dbReference type="InterPro" id="IPR014001">
    <property type="entry name" value="Helicase_ATP-bd"/>
</dbReference>
<dbReference type="PANTHER" id="PTHR10799">
    <property type="entry name" value="SNF2/RAD54 HELICASE FAMILY"/>
    <property type="match status" value="1"/>
</dbReference>
<dbReference type="InterPro" id="IPR038718">
    <property type="entry name" value="SNF2-like_sf"/>
</dbReference>
<evidence type="ECO:0000313" key="2">
    <source>
        <dbReference type="EMBL" id="WOT02557.1"/>
    </source>
</evidence>
<reference evidence="2" key="1">
    <citation type="submission" date="2017-12" db="EMBL/GenBank/DDBJ databases">
        <authorList>
            <person name="Thomas-White K."/>
            <person name="Wolfe A.J."/>
        </authorList>
    </citation>
    <scope>NUCLEOTIDE SEQUENCE</scope>
    <source>
        <strain evidence="2">UMB0763</strain>
    </source>
</reference>
<dbReference type="InterPro" id="IPR027417">
    <property type="entry name" value="P-loop_NTPase"/>
</dbReference>
<evidence type="ECO:0000259" key="1">
    <source>
        <dbReference type="PROSITE" id="PS51192"/>
    </source>
</evidence>
<dbReference type="GO" id="GO:0005524">
    <property type="term" value="F:ATP binding"/>
    <property type="evidence" value="ECO:0007669"/>
    <property type="project" value="InterPro"/>
</dbReference>
<sequence length="459" mass="51924">MKYVPHDYQRQAINFIQTHPAAAVFLGLGMGKTIITLTALNDMMFNSFTACRALIIAPLRVARDTWPAEIQKWDHLQRLTVSVIVGDAKTRKEALATPADIHIINRENIPWLVSQLPKGTWPWDTVVIDELSSFKNHKAKRFKALFKQRPHIRRIIGLTGTPAPNSLEDLWAPYKLLDGGQRLFKNLTNFRATWFTPGRRNGHVIYEWNIKKGAEEEIYSRIRDITLSMKTTDYLTLPPLTTSTKTVTLDETALANYRKLKQEMVLRLDTATVDAANAATLSSKLQQLASGAIYINDDHDWLPVHDAKLQVLDEIIEAANGNTVLVAYWFKHELDRLQDRYPHGRQLKTSEDIQDWCNGDIPLAFIHPASAGHGLNLQSGGHIMVWLTTPWSLELYEQTNGRLFRQGQTEPVSIIHIACQSTVDEQVLKALEKKDLTQSSLIDAVKAQLTDTLKRKAAA</sequence>
<dbReference type="EMBL" id="CP136958">
    <property type="protein sequence ID" value="WOT02557.1"/>
    <property type="molecule type" value="Genomic_DNA"/>
</dbReference>
<dbReference type="InterPro" id="IPR000330">
    <property type="entry name" value="SNF2_N"/>
</dbReference>
<dbReference type="AlphaFoldDB" id="A0AAF1BWL3"/>
<accession>A0AAF1BWL3</accession>
<dbReference type="RefSeq" id="WP_101679369.1">
    <property type="nucleotide sequence ID" value="NZ_CP136958.1"/>
</dbReference>
<feature type="domain" description="Helicase ATP-binding" evidence="1">
    <location>
        <begin position="13"/>
        <end position="180"/>
    </location>
</feature>
<gene>
    <name evidence="2" type="ORF">CYJ47_01940</name>
</gene>
<dbReference type="SUPFAM" id="SSF52540">
    <property type="entry name" value="P-loop containing nucleoside triphosphate hydrolases"/>
    <property type="match status" value="2"/>
</dbReference>
<proteinExistence type="predicted"/>
<reference evidence="2" key="2">
    <citation type="submission" date="2023-10" db="EMBL/GenBank/DDBJ databases">
        <authorList>
            <person name="Choi B."/>
        </authorList>
    </citation>
    <scope>NUCLEOTIDE SEQUENCE</scope>
    <source>
        <strain evidence="2">UMB0763</strain>
    </source>
</reference>
<dbReference type="PROSITE" id="PS51192">
    <property type="entry name" value="HELICASE_ATP_BIND_1"/>
    <property type="match status" value="1"/>
</dbReference>
<evidence type="ECO:0000313" key="3">
    <source>
        <dbReference type="Proteomes" id="UP000234560"/>
    </source>
</evidence>
<dbReference type="SMART" id="SM00487">
    <property type="entry name" value="DEXDc"/>
    <property type="match status" value="1"/>
</dbReference>
<dbReference type="Proteomes" id="UP000234560">
    <property type="component" value="Chromosome"/>
</dbReference>
<dbReference type="KEGG" id="cpyr:CYJ47_01940"/>
<protein>
    <submittedName>
        <fullName evidence="2">SNF2-related protein</fullName>
    </submittedName>
</protein>
<dbReference type="Pfam" id="PF00176">
    <property type="entry name" value="SNF2-rel_dom"/>
    <property type="match status" value="1"/>
</dbReference>
<dbReference type="Gene3D" id="3.40.50.300">
    <property type="entry name" value="P-loop containing nucleotide triphosphate hydrolases"/>
    <property type="match status" value="1"/>
</dbReference>
<organism evidence="2 3">
    <name type="scientific">Corynebacterium pyruviciproducens</name>
    <dbReference type="NCBI Taxonomy" id="598660"/>
    <lineage>
        <taxon>Bacteria</taxon>
        <taxon>Bacillati</taxon>
        <taxon>Actinomycetota</taxon>
        <taxon>Actinomycetes</taxon>
        <taxon>Mycobacteriales</taxon>
        <taxon>Corynebacteriaceae</taxon>
        <taxon>Corynebacterium</taxon>
    </lineage>
</organism>
<name>A0AAF1BWL3_9CORY</name>
<dbReference type="Gene3D" id="3.40.50.10810">
    <property type="entry name" value="Tandem AAA-ATPase domain"/>
    <property type="match status" value="1"/>
</dbReference>